<dbReference type="OrthoDB" id="3670263at2"/>
<dbReference type="Pfam" id="PF03067">
    <property type="entry name" value="LPMO_10"/>
    <property type="match status" value="1"/>
</dbReference>
<dbReference type="PANTHER" id="PTHR34823:SF1">
    <property type="entry name" value="CHITIN-BINDING TYPE-4 DOMAIN-CONTAINING PROTEIN"/>
    <property type="match status" value="1"/>
</dbReference>
<gene>
    <name evidence="4" type="ORF">BM536_005035</name>
</gene>
<feature type="region of interest" description="Disordered" evidence="2">
    <location>
        <begin position="126"/>
        <end position="150"/>
    </location>
</feature>
<feature type="compositionally biased region" description="Basic and acidic residues" evidence="2">
    <location>
        <begin position="135"/>
        <end position="150"/>
    </location>
</feature>
<evidence type="ECO:0000259" key="3">
    <source>
        <dbReference type="Pfam" id="PF03067"/>
    </source>
</evidence>
<organism evidence="4 5">
    <name type="scientific">Streptomyces phaeoluteigriseus</name>
    <dbReference type="NCBI Taxonomy" id="114686"/>
    <lineage>
        <taxon>Bacteria</taxon>
        <taxon>Bacillati</taxon>
        <taxon>Actinomycetota</taxon>
        <taxon>Actinomycetes</taxon>
        <taxon>Kitasatosporales</taxon>
        <taxon>Streptomycetaceae</taxon>
        <taxon>Streptomyces</taxon>
        <taxon>Streptomyces aurantiacus group</taxon>
    </lineage>
</organism>
<accession>A0A1V6MYA4</accession>
<dbReference type="RefSeq" id="WP_073491793.1">
    <property type="nucleotide sequence ID" value="NZ_MPOH02000005.1"/>
</dbReference>
<dbReference type="InterPro" id="IPR051024">
    <property type="entry name" value="GlcNAc_Chitin_IntDeg"/>
</dbReference>
<evidence type="ECO:0000313" key="5">
    <source>
        <dbReference type="Proteomes" id="UP000184286"/>
    </source>
</evidence>
<dbReference type="CDD" id="cd21177">
    <property type="entry name" value="LPMO_AA10"/>
    <property type="match status" value="1"/>
</dbReference>
<protein>
    <recommendedName>
        <fullName evidence="3">Chitin-binding type-4 domain-containing protein</fullName>
    </recommendedName>
</protein>
<dbReference type="InterPro" id="IPR014756">
    <property type="entry name" value="Ig_E-set"/>
</dbReference>
<comment type="caution">
    <text evidence="4">The sequence shown here is derived from an EMBL/GenBank/DDBJ whole genome shotgun (WGS) entry which is preliminary data.</text>
</comment>
<evidence type="ECO:0000256" key="1">
    <source>
        <dbReference type="ARBA" id="ARBA00022729"/>
    </source>
</evidence>
<feature type="domain" description="Chitin-binding type-4" evidence="3">
    <location>
        <begin position="148"/>
        <end position="346"/>
    </location>
</feature>
<dbReference type="AlphaFoldDB" id="A0A1V6MYA4"/>
<evidence type="ECO:0000313" key="4">
    <source>
        <dbReference type="EMBL" id="OQD57345.1"/>
    </source>
</evidence>
<dbReference type="Gene3D" id="2.70.50.50">
    <property type="entry name" value="chitin-binding protein cbp21"/>
    <property type="match status" value="1"/>
</dbReference>
<dbReference type="EMBL" id="MPOH02000005">
    <property type="protein sequence ID" value="OQD57345.1"/>
    <property type="molecule type" value="Genomic_DNA"/>
</dbReference>
<dbReference type="PANTHER" id="PTHR34823">
    <property type="entry name" value="GLCNAC-BINDING PROTEIN A"/>
    <property type="match status" value="1"/>
</dbReference>
<sequence>MQQPHPADLRAVATYRDDGDVKLEGISLTWRIGANAPDQGTTEPSDWNNGRPDYPHHYEVWLDGRPAQTVDLYWANWYPHWQSANRHWVSLGESPAREYRVKIRARHADGVWGPFTDEVTVDMSTSTPYNAHIPARTEERGGGGRERHGSLEFPASRAIRAIRDEDDAPICRKARELNTSTTWQEVVPAGTAGNPPWNEARGYLEYRKFFQGANVASAANPAFKGLDLAGGDGLGDWPTSTLEAVDGRHTFTYNYRQNHMGPKWTHQWFITTEGWDPAQGISWDVLEPTPFMVEYHGSGTHADQQLQYTTELLASRQGRHAIVNIWGGGDAGHDFKGEFFVSVSDVEFR</sequence>
<name>A0A1V6MYA4_9ACTN</name>
<evidence type="ECO:0000256" key="2">
    <source>
        <dbReference type="SAM" id="MobiDB-lite"/>
    </source>
</evidence>
<dbReference type="InterPro" id="IPR004302">
    <property type="entry name" value="Cellulose/chitin-bd_N"/>
</dbReference>
<proteinExistence type="predicted"/>
<keyword evidence="1" id="KW-0732">Signal</keyword>
<reference evidence="5" key="1">
    <citation type="submission" date="2016-11" db="EMBL/GenBank/DDBJ databases">
        <authorList>
            <person name="Schniete J.K."/>
            <person name="Salih T."/>
            <person name="Algora Gallardo L."/>
            <person name="Martinez Fernandez S."/>
            <person name="Herron P.R."/>
        </authorList>
    </citation>
    <scope>NUCLEOTIDE SEQUENCE [LARGE SCALE GENOMIC DNA]</scope>
    <source>
        <strain evidence="5">DSM 41896</strain>
    </source>
</reference>
<dbReference type="SUPFAM" id="SSF81296">
    <property type="entry name" value="E set domains"/>
    <property type="match status" value="1"/>
</dbReference>
<dbReference type="Proteomes" id="UP000184286">
    <property type="component" value="Unassembled WGS sequence"/>
</dbReference>
<reference evidence="4 5" key="2">
    <citation type="submission" date="2017-02" db="EMBL/GenBank/DDBJ databases">
        <title>Draft genome sequence of Streptomyces phaeoluteigriseus type strain DSM41896.</title>
        <authorList>
            <person name="Salih T.S."/>
            <person name="Algora Gallardo L."/>
            <person name="Melo Santos T."/>
            <person name="Filgueira Martinez S."/>
            <person name="Herron P.R."/>
        </authorList>
    </citation>
    <scope>NUCLEOTIDE SEQUENCE [LARGE SCALE GENOMIC DNA]</scope>
    <source>
        <strain evidence="4 5">DSM 41896</strain>
    </source>
</reference>
<dbReference type="STRING" id="114686.BM536_005035"/>